<gene>
    <name evidence="2" type="primary">UFD4_3</name>
    <name evidence="2" type="ORF">OC846_001530</name>
</gene>
<dbReference type="AlphaFoldDB" id="A0AAN6GTV5"/>
<comment type="caution">
    <text evidence="2">The sequence shown here is derived from an EMBL/GenBank/DDBJ whole genome shotgun (WGS) entry which is preliminary data.</text>
</comment>
<accession>A0AAN6GTV5</accession>
<name>A0AAN6GTV5_9BASI</name>
<reference evidence="2" key="1">
    <citation type="journal article" date="2023" name="PhytoFront">
        <title>Draft Genome Resources of Seven Strains of Tilletia horrida, Causal Agent of Kernel Smut of Rice.</title>
        <authorList>
            <person name="Khanal S."/>
            <person name="Antony Babu S."/>
            <person name="Zhou X.G."/>
        </authorList>
    </citation>
    <scope>NUCLEOTIDE SEQUENCE</scope>
    <source>
        <strain evidence="2">TX6</strain>
    </source>
</reference>
<keyword evidence="2" id="KW-0808">Transferase</keyword>
<protein>
    <submittedName>
        <fullName evidence="2">Ubiquitin fusion degradation protein 4</fullName>
        <ecNumber evidence="2">2.3.2.26</ecNumber>
    </submittedName>
</protein>
<dbReference type="Proteomes" id="UP001176517">
    <property type="component" value="Unassembled WGS sequence"/>
</dbReference>
<keyword evidence="2" id="KW-0012">Acyltransferase</keyword>
<dbReference type="EC" id="2.3.2.26" evidence="2"/>
<evidence type="ECO:0000313" key="2">
    <source>
        <dbReference type="EMBL" id="KAK0555978.1"/>
    </source>
</evidence>
<proteinExistence type="predicted"/>
<evidence type="ECO:0000256" key="1">
    <source>
        <dbReference type="SAM" id="MobiDB-lite"/>
    </source>
</evidence>
<sequence>MMCDGGPTSSLAKPLRLRLVAEDGSFVPCSCHQAVVTIHVIPSFQSLNDYLRPKTAASGSGPGSPAAASSMDAIPSAFAAALSGLVDNSSRLSNILAVDPNETPEPEEKETVAVPLPDSIPK</sequence>
<feature type="region of interest" description="Disordered" evidence="1">
    <location>
        <begin position="96"/>
        <end position="122"/>
    </location>
</feature>
<organism evidence="2 3">
    <name type="scientific">Tilletia horrida</name>
    <dbReference type="NCBI Taxonomy" id="155126"/>
    <lineage>
        <taxon>Eukaryota</taxon>
        <taxon>Fungi</taxon>
        <taxon>Dikarya</taxon>
        <taxon>Basidiomycota</taxon>
        <taxon>Ustilaginomycotina</taxon>
        <taxon>Exobasidiomycetes</taxon>
        <taxon>Tilletiales</taxon>
        <taxon>Tilletiaceae</taxon>
        <taxon>Tilletia</taxon>
    </lineage>
</organism>
<dbReference type="EMBL" id="JAPDMZ010000022">
    <property type="protein sequence ID" value="KAK0555978.1"/>
    <property type="molecule type" value="Genomic_DNA"/>
</dbReference>
<evidence type="ECO:0000313" key="3">
    <source>
        <dbReference type="Proteomes" id="UP001176517"/>
    </source>
</evidence>
<dbReference type="GO" id="GO:0061630">
    <property type="term" value="F:ubiquitin protein ligase activity"/>
    <property type="evidence" value="ECO:0007669"/>
    <property type="project" value="UniProtKB-EC"/>
</dbReference>
<keyword evidence="3" id="KW-1185">Reference proteome</keyword>